<dbReference type="Pfam" id="PF17853">
    <property type="entry name" value="GGDEF_2"/>
    <property type="match status" value="1"/>
</dbReference>
<dbReference type="AlphaFoldDB" id="A0A172TFD0"/>
<accession>A0A172TFD0</accession>
<keyword evidence="4" id="KW-0812">Transmembrane</keyword>
<gene>
    <name evidence="6" type="ORF">SY83_04975</name>
</gene>
<dbReference type="PROSITE" id="PS00041">
    <property type="entry name" value="HTH_ARAC_FAMILY_1"/>
    <property type="match status" value="1"/>
</dbReference>
<dbReference type="PANTHER" id="PTHR43280:SF28">
    <property type="entry name" value="HTH-TYPE TRANSCRIPTIONAL ACTIVATOR RHAS"/>
    <property type="match status" value="1"/>
</dbReference>
<name>A0A172TFD0_9BACL</name>
<dbReference type="OrthoDB" id="1975037at2"/>
<feature type="transmembrane region" description="Helical" evidence="4">
    <location>
        <begin position="24"/>
        <end position="46"/>
    </location>
</feature>
<dbReference type="InterPro" id="IPR018060">
    <property type="entry name" value="HTH_AraC"/>
</dbReference>
<keyword evidence="4" id="KW-0472">Membrane</keyword>
<dbReference type="PROSITE" id="PS01124">
    <property type="entry name" value="HTH_ARAC_FAMILY_2"/>
    <property type="match status" value="1"/>
</dbReference>
<evidence type="ECO:0000313" key="7">
    <source>
        <dbReference type="Proteomes" id="UP000076927"/>
    </source>
</evidence>
<dbReference type="InterPro" id="IPR041522">
    <property type="entry name" value="CdaR_GGDEF"/>
</dbReference>
<dbReference type="GO" id="GO:0003700">
    <property type="term" value="F:DNA-binding transcription factor activity"/>
    <property type="evidence" value="ECO:0007669"/>
    <property type="project" value="InterPro"/>
</dbReference>
<feature type="domain" description="HTH araC/xylS-type" evidence="5">
    <location>
        <begin position="688"/>
        <end position="786"/>
    </location>
</feature>
<evidence type="ECO:0000256" key="3">
    <source>
        <dbReference type="ARBA" id="ARBA00023163"/>
    </source>
</evidence>
<sequence length="790" mass="90458">MIHMLSDTKFGGVIFRSSFFRKSLIMVLLITCLPTVMIGLSLHFIGVPRIEQELNRTHQQQLARSTSQMDEQLMQLEVSMSQWAFNPVLGKSLADVDLGEEFTLTRNLYKTLSIMKETNPLIQEVTLYLNKTGLLVSDINGYETVTDSGGQALMEKLMEGERDLYWSKDLVDSPYFGGPAPLNNNKFKYALVHRLSDTNNERFGALIVQINTGKLKSQLQTLGTSGIPLLMDSNGDWLIMNALEPGGAHQIERNLRDEVKAHVLRGDSKPFIYTGKEKRYSVSYRTFTRSGTEWIFASATDVSKISEPVLMMSRLIILVSIVGVVASFVLSWVTSHRIYRPVAQLFRTVSSGKTEDDDEGTHRDELEFIEKRWQSLSSMSRSLEAKIDEQLPSLRESFMLQLIQGHLYYLKENELKERMAYYGWETSGYRFVVIVAQLSGLKNDAGKFKEDEQLLASFAAANIAEEMAANRLQQVHVINFQNMSLGMIAGIPSERTALAKTELVSLSQELADTLSIMLKLQVTVCIGQLSEHLEDMPIQLEEAYQTLKYRNFTGSNQIIEMDELTVHGDYRFQYPFEAEKDLLHAIRLGQEEESLEKLEVFIKEFEHRLEIEFYVHQAMAQLLGNIHQTLLQAGFHVYAIYKGENLYDQLSQLRQTSEILQWFKKKIVIPYIHEINSSYNTQLKQAVKKVIDLINENYMKDMSFEEYADLAGAANISSLSRAFKQTTGINYVDYITQLRIDKSKHLLLETDLKINDIAEQVGYQHSWFNRLFKKSEGITPTQYRNQHRGE</sequence>
<keyword evidence="7" id="KW-1185">Reference proteome</keyword>
<evidence type="ECO:0000259" key="5">
    <source>
        <dbReference type="PROSITE" id="PS01124"/>
    </source>
</evidence>
<dbReference type="Proteomes" id="UP000076927">
    <property type="component" value="Chromosome"/>
</dbReference>
<evidence type="ECO:0000256" key="2">
    <source>
        <dbReference type="ARBA" id="ARBA00023125"/>
    </source>
</evidence>
<organism evidence="6 7">
    <name type="scientific">Paenibacillus swuensis</name>
    <dbReference type="NCBI Taxonomy" id="1178515"/>
    <lineage>
        <taxon>Bacteria</taxon>
        <taxon>Bacillati</taxon>
        <taxon>Bacillota</taxon>
        <taxon>Bacilli</taxon>
        <taxon>Bacillales</taxon>
        <taxon>Paenibacillaceae</taxon>
        <taxon>Paenibacillus</taxon>
    </lineage>
</organism>
<dbReference type="PANTHER" id="PTHR43280">
    <property type="entry name" value="ARAC-FAMILY TRANSCRIPTIONAL REGULATOR"/>
    <property type="match status" value="1"/>
</dbReference>
<keyword evidence="3" id="KW-0804">Transcription</keyword>
<keyword evidence="1" id="KW-0805">Transcription regulation</keyword>
<dbReference type="Gene3D" id="1.10.10.60">
    <property type="entry name" value="Homeodomain-like"/>
    <property type="match status" value="2"/>
</dbReference>
<dbReference type="InterPro" id="IPR009057">
    <property type="entry name" value="Homeodomain-like_sf"/>
</dbReference>
<dbReference type="SMART" id="SM00342">
    <property type="entry name" value="HTH_ARAC"/>
    <property type="match status" value="1"/>
</dbReference>
<dbReference type="SUPFAM" id="SSF46689">
    <property type="entry name" value="Homeodomain-like"/>
    <property type="match status" value="2"/>
</dbReference>
<dbReference type="PATRIC" id="fig|1178515.4.peg.1008"/>
<dbReference type="KEGG" id="pswu:SY83_04975"/>
<dbReference type="EMBL" id="CP011388">
    <property type="protein sequence ID" value="ANE45759.1"/>
    <property type="molecule type" value="Genomic_DNA"/>
</dbReference>
<dbReference type="Pfam" id="PF12833">
    <property type="entry name" value="HTH_18"/>
    <property type="match status" value="1"/>
</dbReference>
<keyword evidence="4" id="KW-1133">Transmembrane helix</keyword>
<reference evidence="6 7" key="1">
    <citation type="submission" date="2015-01" db="EMBL/GenBank/DDBJ databases">
        <title>Paenibacillus swuensis/DY6/whole genome sequencing.</title>
        <authorList>
            <person name="Kim M.K."/>
            <person name="Srinivasan S."/>
            <person name="Lee J.-J."/>
        </authorList>
    </citation>
    <scope>NUCLEOTIDE SEQUENCE [LARGE SCALE GENOMIC DNA]</scope>
    <source>
        <strain evidence="6 7">DY6</strain>
    </source>
</reference>
<evidence type="ECO:0000256" key="1">
    <source>
        <dbReference type="ARBA" id="ARBA00023015"/>
    </source>
</evidence>
<proteinExistence type="predicted"/>
<evidence type="ECO:0000256" key="4">
    <source>
        <dbReference type="SAM" id="Phobius"/>
    </source>
</evidence>
<feature type="transmembrane region" description="Helical" evidence="4">
    <location>
        <begin position="315"/>
        <end position="333"/>
    </location>
</feature>
<dbReference type="GO" id="GO:0043565">
    <property type="term" value="F:sequence-specific DNA binding"/>
    <property type="evidence" value="ECO:0007669"/>
    <property type="project" value="InterPro"/>
</dbReference>
<dbReference type="STRING" id="1178515.SY83_04975"/>
<keyword evidence="2" id="KW-0238">DNA-binding</keyword>
<evidence type="ECO:0000313" key="6">
    <source>
        <dbReference type="EMBL" id="ANE45759.1"/>
    </source>
</evidence>
<dbReference type="InterPro" id="IPR018062">
    <property type="entry name" value="HTH_AraC-typ_CS"/>
</dbReference>
<protein>
    <recommendedName>
        <fullName evidence="5">HTH araC/xylS-type domain-containing protein</fullName>
    </recommendedName>
</protein>